<comment type="caution">
    <text evidence="2">The sequence shown here is derived from an EMBL/GenBank/DDBJ whole genome shotgun (WGS) entry which is preliminary data.</text>
</comment>
<dbReference type="SUPFAM" id="SSF52047">
    <property type="entry name" value="RNI-like"/>
    <property type="match status" value="1"/>
</dbReference>
<evidence type="ECO:0000313" key="2">
    <source>
        <dbReference type="EMBL" id="KAF7341671.1"/>
    </source>
</evidence>
<dbReference type="Proteomes" id="UP000623467">
    <property type="component" value="Unassembled WGS sequence"/>
</dbReference>
<name>A0A8H6XJJ3_9AGAR</name>
<feature type="region of interest" description="Disordered" evidence="1">
    <location>
        <begin position="388"/>
        <end position="415"/>
    </location>
</feature>
<protein>
    <recommendedName>
        <fullName evidence="4">F-box domain-containing protein</fullName>
    </recommendedName>
</protein>
<organism evidence="2 3">
    <name type="scientific">Mycena sanguinolenta</name>
    <dbReference type="NCBI Taxonomy" id="230812"/>
    <lineage>
        <taxon>Eukaryota</taxon>
        <taxon>Fungi</taxon>
        <taxon>Dikarya</taxon>
        <taxon>Basidiomycota</taxon>
        <taxon>Agaricomycotina</taxon>
        <taxon>Agaricomycetes</taxon>
        <taxon>Agaricomycetidae</taxon>
        <taxon>Agaricales</taxon>
        <taxon>Marasmiineae</taxon>
        <taxon>Mycenaceae</taxon>
        <taxon>Mycena</taxon>
    </lineage>
</organism>
<dbReference type="EMBL" id="JACAZH010000027">
    <property type="protein sequence ID" value="KAF7341671.1"/>
    <property type="molecule type" value="Genomic_DNA"/>
</dbReference>
<reference evidence="2" key="1">
    <citation type="submission" date="2020-05" db="EMBL/GenBank/DDBJ databases">
        <title>Mycena genomes resolve the evolution of fungal bioluminescence.</title>
        <authorList>
            <person name="Tsai I.J."/>
        </authorList>
    </citation>
    <scope>NUCLEOTIDE SEQUENCE</scope>
    <source>
        <strain evidence="2">160909Yilan</strain>
    </source>
</reference>
<gene>
    <name evidence="2" type="ORF">MSAN_02065300</name>
</gene>
<dbReference type="AlphaFoldDB" id="A0A8H6XJJ3"/>
<dbReference type="OrthoDB" id="2939830at2759"/>
<sequence>MSSNTQRSISYSPMFPAETWGQCWQYCSLSDLRRLALVCRLFCLVCRPFLFRRQALSAPHAANRKNWVTMTKKMHNRVVALQELPTSPFVEFVREWHFVGAHGINVSERWPEITNIHILHDKWLKASAIFTATLGVYHRVTVLHLTDLTMDAEVRTTLESLTNLEELSLATCTIVARMGNPLPVKLFTFTGFGFPTTHVGPLHIVDSQELNRLTLGGHPDAEPLLQDLQTGPLPCLVYLSVTVTAHISNILIPFLACCTQLESIQILQDDSLCLWSLDCLAAWIPDPLPPNILPALKSFKGPPVIAGRFVRDRPVERVWLAQCLSQLNIKGEELLATLRAISQGLVPLNTLTIVPAFPAERCLEIFSSIGALFPELHNLSLKIIQEEPRPPVDTGSDVDDEEEQGVGGGRVCMGG</sequence>
<accession>A0A8H6XJJ3</accession>
<evidence type="ECO:0008006" key="4">
    <source>
        <dbReference type="Google" id="ProtNLM"/>
    </source>
</evidence>
<proteinExistence type="predicted"/>
<keyword evidence="3" id="KW-1185">Reference proteome</keyword>
<evidence type="ECO:0000313" key="3">
    <source>
        <dbReference type="Proteomes" id="UP000623467"/>
    </source>
</evidence>
<feature type="compositionally biased region" description="Gly residues" evidence="1">
    <location>
        <begin position="405"/>
        <end position="415"/>
    </location>
</feature>
<evidence type="ECO:0000256" key="1">
    <source>
        <dbReference type="SAM" id="MobiDB-lite"/>
    </source>
</evidence>